<dbReference type="OrthoDB" id="9768004at2"/>
<keyword evidence="3" id="KW-1185">Reference proteome</keyword>
<reference evidence="2 3" key="1">
    <citation type="submission" date="2019-02" db="EMBL/GenBank/DDBJ databases">
        <title>Apibacter muscae sp. nov.: a novel member of the house fly microbiota.</title>
        <authorList>
            <person name="Park R."/>
        </authorList>
    </citation>
    <scope>NUCLEOTIDE SEQUENCE [LARGE SCALE GENOMIC DNA]</scope>
    <source>
        <strain evidence="2 3">AL1</strain>
    </source>
</reference>
<name>A0A563DK45_9FLAO</name>
<dbReference type="PANTHER" id="PTHR23150:SF19">
    <property type="entry name" value="FORMYLGLYCINE-GENERATING ENZYME"/>
    <property type="match status" value="1"/>
</dbReference>
<dbReference type="PANTHER" id="PTHR23150">
    <property type="entry name" value="SULFATASE MODIFYING FACTOR 1, 2"/>
    <property type="match status" value="1"/>
</dbReference>
<dbReference type="EMBL" id="SELH01000011">
    <property type="protein sequence ID" value="TWP30606.1"/>
    <property type="molecule type" value="Genomic_DNA"/>
</dbReference>
<evidence type="ECO:0000313" key="2">
    <source>
        <dbReference type="EMBL" id="TWP30606.1"/>
    </source>
</evidence>
<dbReference type="SUPFAM" id="SSF56436">
    <property type="entry name" value="C-type lectin-like"/>
    <property type="match status" value="1"/>
</dbReference>
<protein>
    <submittedName>
        <fullName evidence="2">Formylglycine-generating enzyme family protein</fullName>
    </submittedName>
</protein>
<dbReference type="AlphaFoldDB" id="A0A563DK45"/>
<dbReference type="InterPro" id="IPR042095">
    <property type="entry name" value="SUMF_sf"/>
</dbReference>
<dbReference type="Proteomes" id="UP000319499">
    <property type="component" value="Unassembled WGS sequence"/>
</dbReference>
<proteinExistence type="predicted"/>
<sequence>MNIQGSSILIVFFIIISCFPNSNHESLKENKQLVPNKTFSSKKMKIIEEGYLHSFFSKDSTNKIYIQSFLLDEAPVTLKEYLRFVKENPAWARSRVIELYADKDYLKNWKSDFELPEHISPEAPVTYVSWFAAKAYAKSLDQRLPTTDEWEYVSSADEYTANATDKEEFTNYILASYQKKFRNKLPVKQNHPNFYGIYDLYGVVWEWTEDFNSVMISGESRNDNTINNENLFCAGAALTTSDLKNYAAFIRYAMRGGTKANYCIQNMGFRCAKNL</sequence>
<comment type="caution">
    <text evidence="2">The sequence shown here is derived from an EMBL/GenBank/DDBJ whole genome shotgun (WGS) entry which is preliminary data.</text>
</comment>
<gene>
    <name evidence="2" type="ORF">ETU09_00990</name>
</gene>
<dbReference type="RefSeq" id="WP_146261192.1">
    <property type="nucleotide sequence ID" value="NZ_SELG01000024.1"/>
</dbReference>
<dbReference type="Pfam" id="PF03781">
    <property type="entry name" value="FGE-sulfatase"/>
    <property type="match status" value="1"/>
</dbReference>
<dbReference type="Gene3D" id="3.90.1580.10">
    <property type="entry name" value="paralog of FGE (formylglycine-generating enzyme)"/>
    <property type="match status" value="1"/>
</dbReference>
<dbReference type="InterPro" id="IPR005532">
    <property type="entry name" value="SUMF_dom"/>
</dbReference>
<organism evidence="2 3">
    <name type="scientific">Apibacter muscae</name>
    <dbReference type="NCBI Taxonomy" id="2509004"/>
    <lineage>
        <taxon>Bacteria</taxon>
        <taxon>Pseudomonadati</taxon>
        <taxon>Bacteroidota</taxon>
        <taxon>Flavobacteriia</taxon>
        <taxon>Flavobacteriales</taxon>
        <taxon>Weeksellaceae</taxon>
        <taxon>Apibacter</taxon>
    </lineage>
</organism>
<dbReference type="GO" id="GO:0120147">
    <property type="term" value="F:formylglycine-generating oxidase activity"/>
    <property type="evidence" value="ECO:0007669"/>
    <property type="project" value="TreeGrafter"/>
</dbReference>
<dbReference type="InterPro" id="IPR016187">
    <property type="entry name" value="CTDL_fold"/>
</dbReference>
<evidence type="ECO:0000313" key="3">
    <source>
        <dbReference type="Proteomes" id="UP000319499"/>
    </source>
</evidence>
<evidence type="ECO:0000259" key="1">
    <source>
        <dbReference type="Pfam" id="PF03781"/>
    </source>
</evidence>
<feature type="domain" description="Sulfatase-modifying factor enzyme-like" evidence="1">
    <location>
        <begin position="62"/>
        <end position="273"/>
    </location>
</feature>
<dbReference type="InterPro" id="IPR051043">
    <property type="entry name" value="Sulfatase_Mod_Factor_Kinase"/>
</dbReference>
<accession>A0A563DK45</accession>